<feature type="compositionally biased region" description="Low complexity" evidence="1">
    <location>
        <begin position="34"/>
        <end position="50"/>
    </location>
</feature>
<reference evidence="3 4" key="1">
    <citation type="submission" date="2020-01" db="EMBL/GenBank/DDBJ databases">
        <title>Aspergillus terreus IFO 6365 whole genome shotgun sequence.</title>
        <authorList>
            <person name="Kanamasa S."/>
            <person name="Takahashi H."/>
        </authorList>
    </citation>
    <scope>NUCLEOTIDE SEQUENCE [LARGE SCALE GENOMIC DNA]</scope>
    <source>
        <strain evidence="3 4">IFO 6365</strain>
    </source>
</reference>
<feature type="compositionally biased region" description="Basic and acidic residues" evidence="1">
    <location>
        <begin position="90"/>
        <end position="111"/>
    </location>
</feature>
<organism evidence="3 4">
    <name type="scientific">Aspergillus terreus</name>
    <dbReference type="NCBI Taxonomy" id="33178"/>
    <lineage>
        <taxon>Eukaryota</taxon>
        <taxon>Fungi</taxon>
        <taxon>Dikarya</taxon>
        <taxon>Ascomycota</taxon>
        <taxon>Pezizomycotina</taxon>
        <taxon>Eurotiomycetes</taxon>
        <taxon>Eurotiomycetidae</taxon>
        <taxon>Eurotiales</taxon>
        <taxon>Aspergillaceae</taxon>
        <taxon>Aspergillus</taxon>
        <taxon>Aspergillus subgen. Circumdati</taxon>
    </lineage>
</organism>
<gene>
    <name evidence="3" type="ORF">ATEIFO6365_0003021800</name>
</gene>
<accession>A0A5M3YRG3</accession>
<evidence type="ECO:0000256" key="1">
    <source>
        <dbReference type="SAM" id="MobiDB-lite"/>
    </source>
</evidence>
<keyword evidence="4" id="KW-1185">Reference proteome</keyword>
<evidence type="ECO:0000256" key="2">
    <source>
        <dbReference type="SAM" id="SignalP"/>
    </source>
</evidence>
<name>A0A5M3YRG3_ASPTE</name>
<dbReference type="VEuPathDB" id="FungiDB:ATEG_00216"/>
<sequence>MSITKPISLICLVLSLLALSSVNSAYPIQRSNEPNAASRSLSLRSPNPRLMPADDSDSGQKYDDVRGDFFTHLLSALGLEELSNLNHLENWKDETQPADSKKNTDRDDKASPTENTTTHAPDSFEHDKEDALRNPVKDPLGYASDLLDLVSGEIKEAIDSSDERTLN</sequence>
<keyword evidence="2" id="KW-0732">Signal</keyword>
<dbReference type="EMBL" id="BLJY01000003">
    <property type="protein sequence ID" value="GFF14165.1"/>
    <property type="molecule type" value="Genomic_DNA"/>
</dbReference>
<dbReference type="AlphaFoldDB" id="A0A5M3YRG3"/>
<feature type="compositionally biased region" description="Basic and acidic residues" evidence="1">
    <location>
        <begin position="122"/>
        <end position="136"/>
    </location>
</feature>
<dbReference type="Proteomes" id="UP000452235">
    <property type="component" value="Unassembled WGS sequence"/>
</dbReference>
<feature type="signal peptide" evidence="2">
    <location>
        <begin position="1"/>
        <end position="25"/>
    </location>
</feature>
<comment type="caution">
    <text evidence="3">The sequence shown here is derived from an EMBL/GenBank/DDBJ whole genome shotgun (WGS) entry which is preliminary data.</text>
</comment>
<feature type="region of interest" description="Disordered" evidence="1">
    <location>
        <begin position="90"/>
        <end position="141"/>
    </location>
</feature>
<feature type="chain" id="PRO_5043859614" evidence="2">
    <location>
        <begin position="26"/>
        <end position="167"/>
    </location>
</feature>
<dbReference type="OrthoDB" id="4504024at2759"/>
<protein>
    <submittedName>
        <fullName evidence="3">Uncharacterized protein</fullName>
    </submittedName>
</protein>
<feature type="region of interest" description="Disordered" evidence="1">
    <location>
        <begin position="30"/>
        <end position="62"/>
    </location>
</feature>
<evidence type="ECO:0000313" key="4">
    <source>
        <dbReference type="Proteomes" id="UP000452235"/>
    </source>
</evidence>
<evidence type="ECO:0000313" key="3">
    <source>
        <dbReference type="EMBL" id="GFF14165.1"/>
    </source>
</evidence>
<proteinExistence type="predicted"/>